<keyword evidence="1" id="KW-0812">Transmembrane</keyword>
<keyword evidence="3" id="KW-1185">Reference proteome</keyword>
<feature type="transmembrane region" description="Helical" evidence="1">
    <location>
        <begin position="391"/>
        <end position="412"/>
    </location>
</feature>
<dbReference type="InterPro" id="IPR004697">
    <property type="entry name" value="AbgT"/>
</dbReference>
<dbReference type="PANTHER" id="PTHR30282:SF1">
    <property type="entry name" value="ABGT FAMILY TRANSPORTER"/>
    <property type="match status" value="1"/>
</dbReference>
<feature type="transmembrane region" description="Helical" evidence="1">
    <location>
        <begin position="35"/>
        <end position="57"/>
    </location>
</feature>
<evidence type="ECO:0000313" key="3">
    <source>
        <dbReference type="Proteomes" id="UP001447008"/>
    </source>
</evidence>
<feature type="transmembrane region" description="Helical" evidence="1">
    <location>
        <begin position="449"/>
        <end position="468"/>
    </location>
</feature>
<feature type="transmembrane region" description="Helical" evidence="1">
    <location>
        <begin position="78"/>
        <end position="109"/>
    </location>
</feature>
<proteinExistence type="predicted"/>
<feature type="transmembrane region" description="Helical" evidence="1">
    <location>
        <begin position="353"/>
        <end position="371"/>
    </location>
</feature>
<dbReference type="RefSeq" id="WP_342679106.1">
    <property type="nucleotide sequence ID" value="NZ_JBCGCU010000012.1"/>
</dbReference>
<organism evidence="2 3">
    <name type="scientific">Pseudoalteromonas qingdaonensis</name>
    <dbReference type="NCBI Taxonomy" id="3131913"/>
    <lineage>
        <taxon>Bacteria</taxon>
        <taxon>Pseudomonadati</taxon>
        <taxon>Pseudomonadota</taxon>
        <taxon>Gammaproteobacteria</taxon>
        <taxon>Alteromonadales</taxon>
        <taxon>Pseudoalteromonadaceae</taxon>
        <taxon>Pseudoalteromonas</taxon>
    </lineage>
</organism>
<sequence>MNNNNGDQQGAAPSGAIARFLNTIERVGNKLPDPAMIFLFAMLLIWVLSWAFSGVTFDVIDPRTQAPIVVNNLLTGQALAGFLASMVTTFTSFAPLGVVLVAMLGVGVAEHSGYINTGIKLMLKRTPKALLTPMVILVGIVSHTATDAGYVLVIPLAGVIFYAMGRHPLAGIAAAFAGVSGGFSANFIPSGIDPLLQSFTQSAAQIINPSMEVNPLNNYYFTSLSSIFIVLVGWYITDKIIEPRLKSSEVDGNTDELPAFDQATGKEKKAFLIATGVMLAGLALLAYVASLDASPLRSKDGNLADFSAPIMQSIVPLIFLLFWIPGAVYGFVAGTFKTSKDMIMAMTKSMEGMAYYIVMAFFCALFIAAFAQSNLGALLAIEGAAVLKSMSLPSGVTIVGIIFLTAFVNLFVGSSSAKWALLGPIFVPMLMQLNISPDLTQAAYRVGDSSSNIITPLMPYFPLVVVYCQKYVKNTGIGTLIAMMLPYSIAFLVGWSLFLLAYWGLGIPLGIQASYTYG</sequence>
<keyword evidence="1" id="KW-0472">Membrane</keyword>
<dbReference type="Pfam" id="PF03806">
    <property type="entry name" value="ABG_transport"/>
    <property type="match status" value="1"/>
</dbReference>
<feature type="transmembrane region" description="Helical" evidence="1">
    <location>
        <begin position="480"/>
        <end position="505"/>
    </location>
</feature>
<protein>
    <submittedName>
        <fullName evidence="2">AbgT family transporter</fullName>
    </submittedName>
</protein>
<feature type="transmembrane region" description="Helical" evidence="1">
    <location>
        <begin position="219"/>
        <end position="237"/>
    </location>
</feature>
<accession>A0ABU9MY21</accession>
<name>A0ABU9MY21_9GAMM</name>
<dbReference type="PANTHER" id="PTHR30282">
    <property type="entry name" value="P-AMINOBENZOYL GLUTAMATE TRANSPORTER"/>
    <property type="match status" value="1"/>
</dbReference>
<gene>
    <name evidence="2" type="ORF">WCN91_11235</name>
</gene>
<feature type="transmembrane region" description="Helical" evidence="1">
    <location>
        <begin position="129"/>
        <end position="162"/>
    </location>
</feature>
<feature type="transmembrane region" description="Helical" evidence="1">
    <location>
        <begin position="169"/>
        <end position="188"/>
    </location>
</feature>
<comment type="caution">
    <text evidence="2">The sequence shown here is derived from an EMBL/GenBank/DDBJ whole genome shotgun (WGS) entry which is preliminary data.</text>
</comment>
<feature type="transmembrane region" description="Helical" evidence="1">
    <location>
        <begin position="419"/>
        <end position="437"/>
    </location>
</feature>
<reference evidence="2 3" key="1">
    <citation type="submission" date="2024-03" db="EMBL/GenBank/DDBJ databases">
        <title>Pseudoalteromonas qingdaonensis sp. nov., isolated from the intestines of marine benthic organisms.</title>
        <authorList>
            <person name="Lin X."/>
            <person name="Fang S."/>
            <person name="Hu X."/>
        </authorList>
    </citation>
    <scope>NUCLEOTIDE SEQUENCE [LARGE SCALE GENOMIC DNA]</scope>
    <source>
        <strain evidence="2 3">YIC-827</strain>
    </source>
</reference>
<feature type="transmembrane region" description="Helical" evidence="1">
    <location>
        <begin position="270"/>
        <end position="290"/>
    </location>
</feature>
<dbReference type="Proteomes" id="UP001447008">
    <property type="component" value="Unassembled WGS sequence"/>
</dbReference>
<feature type="transmembrane region" description="Helical" evidence="1">
    <location>
        <begin position="310"/>
        <end position="332"/>
    </location>
</feature>
<evidence type="ECO:0000313" key="2">
    <source>
        <dbReference type="EMBL" id="MEM0515980.1"/>
    </source>
</evidence>
<dbReference type="EMBL" id="JBCGCU010000012">
    <property type="protein sequence ID" value="MEM0515980.1"/>
    <property type="molecule type" value="Genomic_DNA"/>
</dbReference>
<evidence type="ECO:0000256" key="1">
    <source>
        <dbReference type="SAM" id="Phobius"/>
    </source>
</evidence>
<keyword evidence="1" id="KW-1133">Transmembrane helix</keyword>